<proteinExistence type="predicted"/>
<dbReference type="EMBL" id="AGEE01000008">
    <property type="protein sequence ID" value="EHO13848.1"/>
    <property type="molecule type" value="Genomic_DNA"/>
</dbReference>
<reference evidence="1 2" key="1">
    <citation type="submission" date="2011-11" db="EMBL/GenBank/DDBJ databases">
        <title>The Genome Sequence of Myroides odoratimimus CIP 101113.</title>
        <authorList>
            <person name="Earl A."/>
            <person name="Ward D."/>
            <person name="Feldgarden M."/>
            <person name="Gevers D."/>
            <person name="Huys G."/>
            <person name="Young S.K."/>
            <person name="Zeng Q."/>
            <person name="Gargeya S."/>
            <person name="Fitzgerald M."/>
            <person name="Haas B."/>
            <person name="Abouelleil A."/>
            <person name="Alvarado L."/>
            <person name="Arachchi H.M."/>
            <person name="Berlin A."/>
            <person name="Brown A."/>
            <person name="Chapman S.B."/>
            <person name="Chen Z."/>
            <person name="Dunbar C."/>
            <person name="Freedman E."/>
            <person name="Gearin G."/>
            <person name="Goldberg J."/>
            <person name="Griggs A."/>
            <person name="Gujja S."/>
            <person name="Heiman D."/>
            <person name="Howarth C."/>
            <person name="Larson L."/>
            <person name="Lui A."/>
            <person name="MacDonald P.J.P."/>
            <person name="Montmayeur A."/>
            <person name="Murphy C."/>
            <person name="Neiman D."/>
            <person name="Pearson M."/>
            <person name="Priest M."/>
            <person name="Roberts A."/>
            <person name="Saif S."/>
            <person name="Shea T."/>
            <person name="Shenoy N."/>
            <person name="Sisk P."/>
            <person name="Stolte C."/>
            <person name="Sykes S."/>
            <person name="Wortman J."/>
            <person name="Nusbaum C."/>
            <person name="Birren B."/>
        </authorList>
    </citation>
    <scope>NUCLEOTIDE SEQUENCE [LARGE SCALE GENOMIC DNA]</scope>
    <source>
        <strain evidence="1 2">CIP 101113</strain>
    </source>
</reference>
<dbReference type="Proteomes" id="UP000004834">
    <property type="component" value="Unassembled WGS sequence"/>
</dbReference>
<sequence>MPTLLPISIKPHLVSFFFHEVRGEEVNYLKYRSKSFTLYKSAALNAIISIVMVEADIPVKPSNLSILLDIDESNVHKQFRGTIYQPVDGQKHFLKVPAETNKIINDLMEDMFKMSFFYYVQGHLENRKSKDITLIDAIYKFMEKYELLEFGYNMESMRRMYYRMLKKNGTLNHFSN</sequence>
<evidence type="ECO:0000313" key="1">
    <source>
        <dbReference type="EMBL" id="EHO13848.1"/>
    </source>
</evidence>
<dbReference type="RefSeq" id="WP_006262976.1">
    <property type="nucleotide sequence ID" value="NZ_JH590837.1"/>
</dbReference>
<name>A0AAV3F5E4_9FLAO</name>
<evidence type="ECO:0008006" key="3">
    <source>
        <dbReference type="Google" id="ProtNLM"/>
    </source>
</evidence>
<dbReference type="AlphaFoldDB" id="A0AAV3F5E4"/>
<accession>A0AAV3F5E4</accession>
<gene>
    <name evidence="1" type="ORF">HMPREF9715_00922</name>
</gene>
<evidence type="ECO:0000313" key="2">
    <source>
        <dbReference type="Proteomes" id="UP000004834"/>
    </source>
</evidence>
<organism evidence="1 2">
    <name type="scientific">Myroides odoratimimus CIP 101113</name>
    <dbReference type="NCBI Taxonomy" id="883154"/>
    <lineage>
        <taxon>Bacteria</taxon>
        <taxon>Pseudomonadati</taxon>
        <taxon>Bacteroidota</taxon>
        <taxon>Flavobacteriia</taxon>
        <taxon>Flavobacteriales</taxon>
        <taxon>Flavobacteriaceae</taxon>
        <taxon>Myroides</taxon>
    </lineage>
</organism>
<comment type="caution">
    <text evidence="1">The sequence shown here is derived from an EMBL/GenBank/DDBJ whole genome shotgun (WGS) entry which is preliminary data.</text>
</comment>
<protein>
    <recommendedName>
        <fullName evidence="3">Phage integrase SAM-like domain-containing protein</fullName>
    </recommendedName>
</protein>